<feature type="region of interest" description="Disordered" evidence="1">
    <location>
        <begin position="52"/>
        <end position="80"/>
    </location>
</feature>
<evidence type="ECO:0000256" key="1">
    <source>
        <dbReference type="SAM" id="MobiDB-lite"/>
    </source>
</evidence>
<evidence type="ECO:0000313" key="2">
    <source>
        <dbReference type="EMBL" id="OGY59808.1"/>
    </source>
</evidence>
<dbReference type="Proteomes" id="UP000178744">
    <property type="component" value="Unassembled WGS sequence"/>
</dbReference>
<proteinExistence type="predicted"/>
<sequence length="80" mass="9287">MPALYNSCELDCRLKLDGLISQPAETFFSSRKHMQYVWIRVMGPEWEYTERVGDEQDLQPEAAPVSRPDHEPGNPNYQFA</sequence>
<name>A0A1G1Z598_9BACT</name>
<accession>A0A1G1Z598</accession>
<evidence type="ECO:0000313" key="3">
    <source>
        <dbReference type="Proteomes" id="UP000178744"/>
    </source>
</evidence>
<gene>
    <name evidence="2" type="ORF">A3B23_02870</name>
</gene>
<comment type="caution">
    <text evidence="2">The sequence shown here is derived from an EMBL/GenBank/DDBJ whole genome shotgun (WGS) entry which is preliminary data.</text>
</comment>
<organism evidence="2 3">
    <name type="scientific">Candidatus Colwellbacteria bacterium RIFCSPLOWO2_01_FULL_48_10</name>
    <dbReference type="NCBI Taxonomy" id="1797690"/>
    <lineage>
        <taxon>Bacteria</taxon>
        <taxon>Candidatus Colwelliibacteriota</taxon>
    </lineage>
</organism>
<dbReference type="STRING" id="1797690.A3B23_02870"/>
<protein>
    <submittedName>
        <fullName evidence="2">Uncharacterized protein</fullName>
    </submittedName>
</protein>
<reference evidence="2 3" key="1">
    <citation type="journal article" date="2016" name="Nat. Commun.">
        <title>Thousands of microbial genomes shed light on interconnected biogeochemical processes in an aquifer system.</title>
        <authorList>
            <person name="Anantharaman K."/>
            <person name="Brown C.T."/>
            <person name="Hug L.A."/>
            <person name="Sharon I."/>
            <person name="Castelle C.J."/>
            <person name="Probst A.J."/>
            <person name="Thomas B.C."/>
            <person name="Singh A."/>
            <person name="Wilkins M.J."/>
            <person name="Karaoz U."/>
            <person name="Brodie E.L."/>
            <person name="Williams K.H."/>
            <person name="Hubbard S.S."/>
            <person name="Banfield J.F."/>
        </authorList>
    </citation>
    <scope>NUCLEOTIDE SEQUENCE [LARGE SCALE GENOMIC DNA]</scope>
</reference>
<dbReference type="EMBL" id="MHIY01000015">
    <property type="protein sequence ID" value="OGY59808.1"/>
    <property type="molecule type" value="Genomic_DNA"/>
</dbReference>
<dbReference type="AlphaFoldDB" id="A0A1G1Z598"/>